<dbReference type="Gene3D" id="1.10.287.130">
    <property type="match status" value="1"/>
</dbReference>
<dbReference type="CDD" id="cd06225">
    <property type="entry name" value="HAMP"/>
    <property type="match status" value="1"/>
</dbReference>
<dbReference type="PROSITE" id="PS50885">
    <property type="entry name" value="HAMP"/>
    <property type="match status" value="1"/>
</dbReference>
<keyword evidence="6" id="KW-0812">Transmembrane</keyword>
<evidence type="ECO:0000256" key="4">
    <source>
        <dbReference type="ARBA" id="ARBA00022553"/>
    </source>
</evidence>
<dbReference type="Gene3D" id="6.10.340.10">
    <property type="match status" value="1"/>
</dbReference>
<dbReference type="PRINTS" id="PR00344">
    <property type="entry name" value="BCTRLSENSOR"/>
</dbReference>
<dbReference type="SUPFAM" id="SSF55874">
    <property type="entry name" value="ATPase domain of HSP90 chaperone/DNA topoisomerase II/histidine kinase"/>
    <property type="match status" value="1"/>
</dbReference>
<keyword evidence="11" id="KW-0175">Coiled coil</keyword>
<reference evidence="15" key="1">
    <citation type="submission" date="2018-09" db="EMBL/GenBank/DDBJ databases">
        <authorList>
            <person name="Zhu H."/>
        </authorList>
    </citation>
    <scope>NUCLEOTIDE SEQUENCE [LARGE SCALE GENOMIC DNA]</scope>
    <source>
        <strain evidence="15">K1W22B-1</strain>
    </source>
</reference>
<sequence length="441" mass="47424">MLVLLTGAGVFVYWRVEYALNRALDIELRRATQTIAPLVRADGTMSDVDRANATGADWQVLVPGGIVRDRGGAAPPHALVKPSHMPDRGAVSVDRGALLPVGAVRPLRVRVVRASPDGPWLAVAVRRAHRDEALRELLAQLLIAGFGSLLIAGVVGDLLARSALRPVERYRSRAAEIAAGGQGLRLDVPTDRDDEVTRLGHTLNEMLDAQEAALQREQQFVEDASHELRTPLTLVKARIQLARSRTRSVAEHEKTLDELDQDVERLVSLSTQLLEQGDPAARRAGGADLGAVARQVAEARDAARRGVRVRVEGDVTTDADAHTLERIVANLLDNALLHGTTPVELDVRRDGGWAVLTVTDAGTGMSPEMLSQATRRFARAPEARSRPGSGLGLALVEQLVTAAGGQVRLCSDGQHTIHGAPVDLPCDHDDRMRVTVLLPAT</sequence>
<feature type="domain" description="HAMP" evidence="13">
    <location>
        <begin position="161"/>
        <end position="215"/>
    </location>
</feature>
<proteinExistence type="predicted"/>
<dbReference type="SMART" id="SM00388">
    <property type="entry name" value="HisKA"/>
    <property type="match status" value="1"/>
</dbReference>
<dbReference type="GO" id="GO:0000155">
    <property type="term" value="F:phosphorelay sensor kinase activity"/>
    <property type="evidence" value="ECO:0007669"/>
    <property type="project" value="InterPro"/>
</dbReference>
<dbReference type="InterPro" id="IPR036097">
    <property type="entry name" value="HisK_dim/P_sf"/>
</dbReference>
<evidence type="ECO:0000256" key="7">
    <source>
        <dbReference type="ARBA" id="ARBA00022777"/>
    </source>
</evidence>
<dbReference type="EMBL" id="QYRP01000002">
    <property type="protein sequence ID" value="RJS47937.1"/>
    <property type="molecule type" value="Genomic_DNA"/>
</dbReference>
<dbReference type="EC" id="2.7.13.3" evidence="3"/>
<dbReference type="PANTHER" id="PTHR45436">
    <property type="entry name" value="SENSOR HISTIDINE KINASE YKOH"/>
    <property type="match status" value="1"/>
</dbReference>
<dbReference type="GO" id="GO:0005886">
    <property type="term" value="C:plasma membrane"/>
    <property type="evidence" value="ECO:0007669"/>
    <property type="project" value="UniProtKB-SubCell"/>
</dbReference>
<keyword evidence="4" id="KW-0597">Phosphoprotein</keyword>
<dbReference type="InterPro" id="IPR003661">
    <property type="entry name" value="HisK_dim/P_dom"/>
</dbReference>
<evidence type="ECO:0000256" key="3">
    <source>
        <dbReference type="ARBA" id="ARBA00012438"/>
    </source>
</evidence>
<dbReference type="SMART" id="SM00387">
    <property type="entry name" value="HATPase_c"/>
    <property type="match status" value="1"/>
</dbReference>
<evidence type="ECO:0000259" key="12">
    <source>
        <dbReference type="PROSITE" id="PS50109"/>
    </source>
</evidence>
<dbReference type="InterPro" id="IPR003660">
    <property type="entry name" value="HAMP_dom"/>
</dbReference>
<evidence type="ECO:0000256" key="2">
    <source>
        <dbReference type="ARBA" id="ARBA00004236"/>
    </source>
</evidence>
<dbReference type="PROSITE" id="PS50109">
    <property type="entry name" value="HIS_KIN"/>
    <property type="match status" value="1"/>
</dbReference>
<comment type="subcellular location">
    <subcellularLocation>
        <location evidence="2">Cell membrane</location>
    </subcellularLocation>
</comment>
<evidence type="ECO:0000256" key="8">
    <source>
        <dbReference type="ARBA" id="ARBA00022989"/>
    </source>
</evidence>
<feature type="coiled-coil region" evidence="11">
    <location>
        <begin position="249"/>
        <end position="276"/>
    </location>
</feature>
<keyword evidence="5" id="KW-0808">Transferase</keyword>
<keyword evidence="10" id="KW-0472">Membrane</keyword>
<evidence type="ECO:0000256" key="1">
    <source>
        <dbReference type="ARBA" id="ARBA00000085"/>
    </source>
</evidence>
<comment type="caution">
    <text evidence="14">The sequence shown here is derived from an EMBL/GenBank/DDBJ whole genome shotgun (WGS) entry which is preliminary data.</text>
</comment>
<evidence type="ECO:0000259" key="13">
    <source>
        <dbReference type="PROSITE" id="PS50885"/>
    </source>
</evidence>
<dbReference type="SUPFAM" id="SSF158472">
    <property type="entry name" value="HAMP domain-like"/>
    <property type="match status" value="1"/>
</dbReference>
<dbReference type="SUPFAM" id="SSF47384">
    <property type="entry name" value="Homodimeric domain of signal transducing histidine kinase"/>
    <property type="match status" value="1"/>
</dbReference>
<keyword evidence="15" id="KW-1185">Reference proteome</keyword>
<dbReference type="Pfam" id="PF00512">
    <property type="entry name" value="HisKA"/>
    <property type="match status" value="1"/>
</dbReference>
<dbReference type="InterPro" id="IPR005467">
    <property type="entry name" value="His_kinase_dom"/>
</dbReference>
<dbReference type="Proteomes" id="UP000276542">
    <property type="component" value="Unassembled WGS sequence"/>
</dbReference>
<dbReference type="CDD" id="cd00082">
    <property type="entry name" value="HisKA"/>
    <property type="match status" value="1"/>
</dbReference>
<accession>A0A3A5HJK7</accession>
<feature type="domain" description="Histidine kinase" evidence="12">
    <location>
        <begin position="223"/>
        <end position="441"/>
    </location>
</feature>
<protein>
    <recommendedName>
        <fullName evidence="3">histidine kinase</fullName>
        <ecNumber evidence="3">2.7.13.3</ecNumber>
    </recommendedName>
</protein>
<comment type="catalytic activity">
    <reaction evidence="1">
        <text>ATP + protein L-histidine = ADP + protein N-phospho-L-histidine.</text>
        <dbReference type="EC" id="2.7.13.3"/>
    </reaction>
</comment>
<dbReference type="AlphaFoldDB" id="A0A3A5HJK7"/>
<keyword evidence="8" id="KW-1133">Transmembrane helix</keyword>
<dbReference type="Pfam" id="PF00672">
    <property type="entry name" value="HAMP"/>
    <property type="match status" value="1"/>
</dbReference>
<keyword evidence="9" id="KW-0902">Two-component regulatory system</keyword>
<dbReference type="InterPro" id="IPR050428">
    <property type="entry name" value="TCS_sensor_his_kinase"/>
</dbReference>
<dbReference type="SMART" id="SM00304">
    <property type="entry name" value="HAMP"/>
    <property type="match status" value="1"/>
</dbReference>
<dbReference type="Gene3D" id="3.30.565.10">
    <property type="entry name" value="Histidine kinase-like ATPase, C-terminal domain"/>
    <property type="match status" value="1"/>
</dbReference>
<name>A0A3A5HJK7_9ACTN</name>
<dbReference type="Pfam" id="PF02518">
    <property type="entry name" value="HATPase_c"/>
    <property type="match status" value="1"/>
</dbReference>
<organism evidence="14 15">
    <name type="scientific">Nocardioides cavernaquae</name>
    <dbReference type="NCBI Taxonomy" id="2321396"/>
    <lineage>
        <taxon>Bacteria</taxon>
        <taxon>Bacillati</taxon>
        <taxon>Actinomycetota</taxon>
        <taxon>Actinomycetes</taxon>
        <taxon>Propionibacteriales</taxon>
        <taxon>Nocardioidaceae</taxon>
        <taxon>Nocardioides</taxon>
    </lineage>
</organism>
<evidence type="ECO:0000313" key="15">
    <source>
        <dbReference type="Proteomes" id="UP000276542"/>
    </source>
</evidence>
<evidence type="ECO:0000256" key="9">
    <source>
        <dbReference type="ARBA" id="ARBA00023012"/>
    </source>
</evidence>
<evidence type="ECO:0000313" key="14">
    <source>
        <dbReference type="EMBL" id="RJS47937.1"/>
    </source>
</evidence>
<dbReference type="PANTHER" id="PTHR45436:SF5">
    <property type="entry name" value="SENSOR HISTIDINE KINASE TRCS"/>
    <property type="match status" value="1"/>
</dbReference>
<evidence type="ECO:0000256" key="5">
    <source>
        <dbReference type="ARBA" id="ARBA00022679"/>
    </source>
</evidence>
<evidence type="ECO:0000256" key="6">
    <source>
        <dbReference type="ARBA" id="ARBA00022692"/>
    </source>
</evidence>
<keyword evidence="7 14" id="KW-0418">Kinase</keyword>
<evidence type="ECO:0000256" key="11">
    <source>
        <dbReference type="SAM" id="Coils"/>
    </source>
</evidence>
<dbReference type="InterPro" id="IPR003594">
    <property type="entry name" value="HATPase_dom"/>
</dbReference>
<dbReference type="InterPro" id="IPR036890">
    <property type="entry name" value="HATPase_C_sf"/>
</dbReference>
<gene>
    <name evidence="14" type="ORF">D4739_12495</name>
</gene>
<dbReference type="OrthoDB" id="9786919at2"/>
<dbReference type="InterPro" id="IPR004358">
    <property type="entry name" value="Sig_transdc_His_kin-like_C"/>
</dbReference>
<evidence type="ECO:0000256" key="10">
    <source>
        <dbReference type="ARBA" id="ARBA00023136"/>
    </source>
</evidence>